<accession>A0AAQ3QX14</accession>
<proteinExistence type="predicted"/>
<dbReference type="GO" id="GO:0016757">
    <property type="term" value="F:glycosyltransferase activity"/>
    <property type="evidence" value="ECO:0007669"/>
    <property type="project" value="UniProtKB-KW"/>
</dbReference>
<dbReference type="AlphaFoldDB" id="A0AAQ3QX14"/>
<reference evidence="2 3" key="1">
    <citation type="submission" date="2023-10" db="EMBL/GenBank/DDBJ databases">
        <title>Rubellicoccus peritrichatus gen. nov., sp. nov., isolated from an algae of coral reef tank.</title>
        <authorList>
            <person name="Luo J."/>
        </authorList>
    </citation>
    <scope>NUCLEOTIDE SEQUENCE [LARGE SCALE GENOMIC DNA]</scope>
    <source>
        <strain evidence="2 3">CR14</strain>
    </source>
</reference>
<evidence type="ECO:0000259" key="1">
    <source>
        <dbReference type="Pfam" id="PF00534"/>
    </source>
</evidence>
<dbReference type="Pfam" id="PF00534">
    <property type="entry name" value="Glycos_transf_1"/>
    <property type="match status" value="1"/>
</dbReference>
<protein>
    <submittedName>
        <fullName evidence="2">Glycosyltransferase</fullName>
        <ecNumber evidence="2">2.4.-.-</ecNumber>
    </submittedName>
</protein>
<dbReference type="Proteomes" id="UP001304300">
    <property type="component" value="Chromosome"/>
</dbReference>
<evidence type="ECO:0000313" key="3">
    <source>
        <dbReference type="Proteomes" id="UP001304300"/>
    </source>
</evidence>
<dbReference type="InterPro" id="IPR001296">
    <property type="entry name" value="Glyco_trans_1"/>
</dbReference>
<dbReference type="EC" id="2.4.-.-" evidence="2"/>
<feature type="domain" description="Glycosyl transferase family 1" evidence="1">
    <location>
        <begin position="186"/>
        <end position="331"/>
    </location>
</feature>
<keyword evidence="2" id="KW-0328">Glycosyltransferase</keyword>
<dbReference type="RefSeq" id="WP_317835049.1">
    <property type="nucleotide sequence ID" value="NZ_CP136920.1"/>
</dbReference>
<gene>
    <name evidence="2" type="ORF">RZN69_05450</name>
</gene>
<dbReference type="PANTHER" id="PTHR12526">
    <property type="entry name" value="GLYCOSYLTRANSFERASE"/>
    <property type="match status" value="1"/>
</dbReference>
<evidence type="ECO:0000313" key="2">
    <source>
        <dbReference type="EMBL" id="WOO42527.1"/>
    </source>
</evidence>
<keyword evidence="2" id="KW-0808">Transferase</keyword>
<dbReference type="KEGG" id="puo:RZN69_05450"/>
<dbReference type="EMBL" id="CP136920">
    <property type="protein sequence ID" value="WOO42527.1"/>
    <property type="molecule type" value="Genomic_DNA"/>
</dbReference>
<name>A0AAQ3QX14_9BACT</name>
<dbReference type="Gene3D" id="3.40.50.2000">
    <property type="entry name" value="Glycogen Phosphorylase B"/>
    <property type="match status" value="2"/>
</dbReference>
<sequence length="361" mass="41280">MKQPTILHFTGNSIDEGGVFTYIRNVAPHNGCRNVLVVAKDFKQVRRPYLPLLRIPSFESESLYHPNTIVWCHRLAIGFYRLLEKHPDAIFHGHSRSGMLIALLLNFWGQRRVVVSVHANARQRWFYRWAKSLLEDRMFFLCPSMKSHYGIRDRNWKSCMPGSVSQLVSASRLQRQDDSLLLLGGLGAITPWKRWHLILEALKQLPVGLRSKLRFIHHGKALDDDASKAYEEKLKTLTCEYGLEQFVEWRGFTKDTESFFSEVNALVSPSESEPFSLSILEALFADVPVISADTGGATDIVVGNENGILFRDNDSGALTEVLERVLLNEQKLPLVNHESLKAFCSDIQGKRWKLVYYSMCR</sequence>
<dbReference type="SUPFAM" id="SSF53756">
    <property type="entry name" value="UDP-Glycosyltransferase/glycogen phosphorylase"/>
    <property type="match status" value="1"/>
</dbReference>
<keyword evidence="3" id="KW-1185">Reference proteome</keyword>
<organism evidence="2 3">
    <name type="scientific">Rubellicoccus peritrichatus</name>
    <dbReference type="NCBI Taxonomy" id="3080537"/>
    <lineage>
        <taxon>Bacteria</taxon>
        <taxon>Pseudomonadati</taxon>
        <taxon>Verrucomicrobiota</taxon>
        <taxon>Opitutia</taxon>
        <taxon>Puniceicoccales</taxon>
        <taxon>Cerasicoccaceae</taxon>
        <taxon>Rubellicoccus</taxon>
    </lineage>
</organism>